<evidence type="ECO:0000313" key="3">
    <source>
        <dbReference type="Proteomes" id="UP000186808"/>
    </source>
</evidence>
<organism evidence="2 4">
    <name type="scientific">Fluoribacter gormanii</name>
    <dbReference type="NCBI Taxonomy" id="464"/>
    <lineage>
        <taxon>Bacteria</taxon>
        <taxon>Pseudomonadati</taxon>
        <taxon>Pseudomonadota</taxon>
        <taxon>Gammaproteobacteria</taxon>
        <taxon>Legionellales</taxon>
        <taxon>Legionellaceae</taxon>
        <taxon>Fluoribacter</taxon>
    </lineage>
</organism>
<dbReference type="Proteomes" id="UP000254374">
    <property type="component" value="Unassembled WGS sequence"/>
</dbReference>
<reference evidence="1 3" key="1">
    <citation type="submission" date="2017-01" db="EMBL/GenBank/DDBJ databases">
        <authorList>
            <person name="Varghese N."/>
            <person name="Submissions S."/>
        </authorList>
    </citation>
    <scope>NUCLEOTIDE SEQUENCE [LARGE SCALE GENOMIC DNA]</scope>
    <source>
        <strain evidence="1 3">ATCC 33342</strain>
    </source>
</reference>
<dbReference type="OrthoDB" id="5638127at2"/>
<evidence type="ECO:0000313" key="4">
    <source>
        <dbReference type="Proteomes" id="UP000254374"/>
    </source>
</evidence>
<dbReference type="STRING" id="464.Lgor_0204"/>
<keyword evidence="3" id="KW-1185">Reference proteome</keyword>
<dbReference type="RefSeq" id="WP_058466725.1">
    <property type="nucleotide sequence ID" value="NZ_CAAAIV010000083.1"/>
</dbReference>
<dbReference type="EMBL" id="UGGV01000001">
    <property type="protein sequence ID" value="STO25894.1"/>
    <property type="molecule type" value="Genomic_DNA"/>
</dbReference>
<dbReference type="AlphaFoldDB" id="A0A377GMQ6"/>
<reference evidence="2 4" key="2">
    <citation type="submission" date="2018-06" db="EMBL/GenBank/DDBJ databases">
        <authorList>
            <consortium name="Pathogen Informatics"/>
            <person name="Doyle S."/>
        </authorList>
    </citation>
    <scope>NUCLEOTIDE SEQUENCE [LARGE SCALE GENOMIC DNA]</scope>
    <source>
        <strain evidence="2 4">NCTC11401</strain>
    </source>
</reference>
<name>A0A377GMQ6_9GAMM</name>
<dbReference type="Proteomes" id="UP000186808">
    <property type="component" value="Unassembled WGS sequence"/>
</dbReference>
<sequence length="154" mass="17678">MNALLPRILLWLVLLISPFTLYAQNDAEICQWVKQILLNTLSVDYNYKVSDDAELRKNYTANAWDALNNFLGNYLEVIRENYLTLHPKAITEPYVAEKGFALGVHFWRINEVFFIPELNLTIAFSLIVIEANPQSNGGGRLLIQSMDMIKKENS</sequence>
<evidence type="ECO:0000313" key="2">
    <source>
        <dbReference type="EMBL" id="STO25894.1"/>
    </source>
</evidence>
<proteinExistence type="predicted"/>
<accession>A0A377GMQ6</accession>
<evidence type="ECO:0000313" key="1">
    <source>
        <dbReference type="EMBL" id="SIQ62463.1"/>
    </source>
</evidence>
<gene>
    <name evidence="2" type="ORF">NCTC11401_02736</name>
    <name evidence="1" type="ORF">SAMN05421777_10271</name>
</gene>
<protein>
    <submittedName>
        <fullName evidence="2">Macrophage killing protein with similarity to conjugation protein</fullName>
    </submittedName>
</protein>
<dbReference type="EMBL" id="FTNL01000002">
    <property type="protein sequence ID" value="SIQ62463.1"/>
    <property type="molecule type" value="Genomic_DNA"/>
</dbReference>